<gene>
    <name evidence="1" type="ORF">B296_00023310</name>
</gene>
<proteinExistence type="predicted"/>
<protein>
    <submittedName>
        <fullName evidence="1">Uncharacterized protein</fullName>
    </submittedName>
</protein>
<evidence type="ECO:0000313" key="1">
    <source>
        <dbReference type="EMBL" id="RRT71783.1"/>
    </source>
</evidence>
<dbReference type="Proteomes" id="UP000287651">
    <property type="component" value="Unassembled WGS sequence"/>
</dbReference>
<name>A0A427A6G7_ENSVE</name>
<dbReference type="AlphaFoldDB" id="A0A427A6G7"/>
<dbReference type="EMBL" id="AMZH03003615">
    <property type="protein sequence ID" value="RRT71783.1"/>
    <property type="molecule type" value="Genomic_DNA"/>
</dbReference>
<organism evidence="1 2">
    <name type="scientific">Ensete ventricosum</name>
    <name type="common">Abyssinian banana</name>
    <name type="synonym">Musa ensete</name>
    <dbReference type="NCBI Taxonomy" id="4639"/>
    <lineage>
        <taxon>Eukaryota</taxon>
        <taxon>Viridiplantae</taxon>
        <taxon>Streptophyta</taxon>
        <taxon>Embryophyta</taxon>
        <taxon>Tracheophyta</taxon>
        <taxon>Spermatophyta</taxon>
        <taxon>Magnoliopsida</taxon>
        <taxon>Liliopsida</taxon>
        <taxon>Zingiberales</taxon>
        <taxon>Musaceae</taxon>
        <taxon>Ensete</taxon>
    </lineage>
</organism>
<reference evidence="1 2" key="1">
    <citation type="journal article" date="2014" name="Agronomy (Basel)">
        <title>A Draft Genome Sequence for Ensete ventricosum, the Drought-Tolerant Tree Against Hunger.</title>
        <authorList>
            <person name="Harrison J."/>
            <person name="Moore K.A."/>
            <person name="Paszkiewicz K."/>
            <person name="Jones T."/>
            <person name="Grant M."/>
            <person name="Ambacheew D."/>
            <person name="Muzemil S."/>
            <person name="Studholme D.J."/>
        </authorList>
    </citation>
    <scope>NUCLEOTIDE SEQUENCE [LARGE SCALE GENOMIC DNA]</scope>
</reference>
<comment type="caution">
    <text evidence="1">The sequence shown here is derived from an EMBL/GenBank/DDBJ whole genome shotgun (WGS) entry which is preliminary data.</text>
</comment>
<accession>A0A427A6G7</accession>
<sequence>MVPIPSGVDFWGVWWRLFSTGKNARKRSITDATSNDLYGVRLVAGMRPGSMGGSQNFEEGADDAGTRRGHVHFDWKRSPRILRSTIITEKGNVILSAVSKEPKA</sequence>
<evidence type="ECO:0000313" key="2">
    <source>
        <dbReference type="Proteomes" id="UP000287651"/>
    </source>
</evidence>